<name>A0ABR1S4G9_9PEZI</name>
<dbReference type="PANTHER" id="PTHR39599:SF2">
    <property type="entry name" value="ANCHORED PROTEIN, PUTATIVE (AFU_ORTHOLOGUE AFUA_1G09650)-RELATED"/>
    <property type="match status" value="1"/>
</dbReference>
<feature type="compositionally biased region" description="Polar residues" evidence="1">
    <location>
        <begin position="272"/>
        <end position="291"/>
    </location>
</feature>
<feature type="compositionally biased region" description="Low complexity" evidence="1">
    <location>
        <begin position="240"/>
        <end position="263"/>
    </location>
</feature>
<evidence type="ECO:0000256" key="2">
    <source>
        <dbReference type="SAM" id="SignalP"/>
    </source>
</evidence>
<reference evidence="3 4" key="1">
    <citation type="submission" date="2023-01" db="EMBL/GenBank/DDBJ databases">
        <title>Analysis of 21 Apiospora genomes using comparative genomics revels a genus with tremendous synthesis potential of carbohydrate active enzymes and secondary metabolites.</title>
        <authorList>
            <person name="Sorensen T."/>
        </authorList>
    </citation>
    <scope>NUCLEOTIDE SEQUENCE [LARGE SCALE GENOMIC DNA]</scope>
    <source>
        <strain evidence="3 4">CBS 20057</strain>
    </source>
</reference>
<dbReference type="Proteomes" id="UP001396898">
    <property type="component" value="Unassembled WGS sequence"/>
</dbReference>
<evidence type="ECO:0000313" key="4">
    <source>
        <dbReference type="Proteomes" id="UP001396898"/>
    </source>
</evidence>
<evidence type="ECO:0000256" key="1">
    <source>
        <dbReference type="SAM" id="MobiDB-lite"/>
    </source>
</evidence>
<keyword evidence="4" id="KW-1185">Reference proteome</keyword>
<sequence>MVSPQQTLLGLPASLLVLIATQLHAQQVLPTAVKKMSLDEGEKLLPHYLGFAVPELEPARSPIEARRNLAPEEELLLAANSSASLPYRPPFGTHYSGEAALEDSSIALALFRRRRDALARLQGRSFACPENTKSCDTIGQPNYCCATGERCFKVANAPNAGNVGCCPTGANCGGAVGNCGSGSTACSAEEGGGCCIPGYMCAQIGCVASSVSVITMTTTSSTVIAAPSPTTVVTTVVVTVSPSSPKPTTSTVTQTTTDQSTDTDGLPPYRPTSGSGSPVTTDEPAPSTTEPPSDYCPTGFYACLATAGSGCCRTGRDCVTTSCPPIAKTTLTSNGLTLVVPVTDVPEAPPTPSTCAGGWFLCPGDAGPVAGCCPSGYECGTASCTLSAATATATVQKELPGAGSRSGGGDGAAWLSVLWSACGILAGAVLF</sequence>
<gene>
    <name evidence="3" type="ORF">PG991_003752</name>
</gene>
<evidence type="ECO:0000313" key="3">
    <source>
        <dbReference type="EMBL" id="KAK8026696.1"/>
    </source>
</evidence>
<keyword evidence="2" id="KW-0732">Signal</keyword>
<protein>
    <recommendedName>
        <fullName evidence="5">GPI anchored protein</fullName>
    </recommendedName>
</protein>
<proteinExistence type="predicted"/>
<accession>A0ABR1S4G9</accession>
<organism evidence="3 4">
    <name type="scientific">Apiospora marii</name>
    <dbReference type="NCBI Taxonomy" id="335849"/>
    <lineage>
        <taxon>Eukaryota</taxon>
        <taxon>Fungi</taxon>
        <taxon>Dikarya</taxon>
        <taxon>Ascomycota</taxon>
        <taxon>Pezizomycotina</taxon>
        <taxon>Sordariomycetes</taxon>
        <taxon>Xylariomycetidae</taxon>
        <taxon>Amphisphaeriales</taxon>
        <taxon>Apiosporaceae</taxon>
        <taxon>Apiospora</taxon>
    </lineage>
</organism>
<evidence type="ECO:0008006" key="5">
    <source>
        <dbReference type="Google" id="ProtNLM"/>
    </source>
</evidence>
<feature type="chain" id="PRO_5046733909" description="GPI anchored protein" evidence="2">
    <location>
        <begin position="26"/>
        <end position="431"/>
    </location>
</feature>
<comment type="caution">
    <text evidence="3">The sequence shown here is derived from an EMBL/GenBank/DDBJ whole genome shotgun (WGS) entry which is preliminary data.</text>
</comment>
<feature type="region of interest" description="Disordered" evidence="1">
    <location>
        <begin position="240"/>
        <end position="292"/>
    </location>
</feature>
<feature type="signal peptide" evidence="2">
    <location>
        <begin position="1"/>
        <end position="25"/>
    </location>
</feature>
<dbReference type="EMBL" id="JAQQWI010000007">
    <property type="protein sequence ID" value="KAK8026696.1"/>
    <property type="molecule type" value="Genomic_DNA"/>
</dbReference>
<dbReference type="PANTHER" id="PTHR39599">
    <property type="entry name" value="GPI-ANCHORED PROTEIN (EUROFUNG)-RELATED-RELATED"/>
    <property type="match status" value="1"/>
</dbReference>